<accession>A0AAD4D3C9</accession>
<comment type="caution">
    <text evidence="2">The sequence shown here is derived from an EMBL/GenBank/DDBJ whole genome shotgun (WGS) entry which is preliminary data.</text>
</comment>
<dbReference type="AlphaFoldDB" id="A0AAD4D3C9"/>
<reference evidence="2" key="1">
    <citation type="journal article" date="2020" name="Fungal Divers.">
        <title>Resolving the Mortierellaceae phylogeny through synthesis of multi-gene phylogenetics and phylogenomics.</title>
        <authorList>
            <person name="Vandepol N."/>
            <person name="Liber J."/>
            <person name="Desiro A."/>
            <person name="Na H."/>
            <person name="Kennedy M."/>
            <person name="Barry K."/>
            <person name="Grigoriev I.V."/>
            <person name="Miller A.N."/>
            <person name="O'Donnell K."/>
            <person name="Stajich J.E."/>
            <person name="Bonito G."/>
        </authorList>
    </citation>
    <scope>NUCLEOTIDE SEQUENCE</scope>
    <source>
        <strain evidence="2">NRRL 28262</strain>
    </source>
</reference>
<feature type="non-terminal residue" evidence="2">
    <location>
        <position position="59"/>
    </location>
</feature>
<organism evidence="2 3">
    <name type="scientific">Linnemannia exigua</name>
    <dbReference type="NCBI Taxonomy" id="604196"/>
    <lineage>
        <taxon>Eukaryota</taxon>
        <taxon>Fungi</taxon>
        <taxon>Fungi incertae sedis</taxon>
        <taxon>Mucoromycota</taxon>
        <taxon>Mortierellomycotina</taxon>
        <taxon>Mortierellomycetes</taxon>
        <taxon>Mortierellales</taxon>
        <taxon>Mortierellaceae</taxon>
        <taxon>Linnemannia</taxon>
    </lineage>
</organism>
<sequence>MTLTVCYIDPFQDVFSDDGSSTGDEVNDSTDDDTDSGSDVEAIAANNNHGSRARFHNPN</sequence>
<dbReference type="EMBL" id="JAAAIL010002116">
    <property type="protein sequence ID" value="KAG0260370.1"/>
    <property type="molecule type" value="Genomic_DNA"/>
</dbReference>
<gene>
    <name evidence="2" type="ORF">BGZ95_004476</name>
</gene>
<dbReference type="Proteomes" id="UP001194580">
    <property type="component" value="Unassembled WGS sequence"/>
</dbReference>
<feature type="compositionally biased region" description="Acidic residues" evidence="1">
    <location>
        <begin position="25"/>
        <end position="38"/>
    </location>
</feature>
<evidence type="ECO:0000256" key="1">
    <source>
        <dbReference type="SAM" id="MobiDB-lite"/>
    </source>
</evidence>
<evidence type="ECO:0000313" key="2">
    <source>
        <dbReference type="EMBL" id="KAG0260370.1"/>
    </source>
</evidence>
<feature type="region of interest" description="Disordered" evidence="1">
    <location>
        <begin position="14"/>
        <end position="40"/>
    </location>
</feature>
<name>A0AAD4D3C9_9FUNG</name>
<evidence type="ECO:0000313" key="3">
    <source>
        <dbReference type="Proteomes" id="UP001194580"/>
    </source>
</evidence>
<keyword evidence="3" id="KW-1185">Reference proteome</keyword>
<proteinExistence type="predicted"/>
<protein>
    <submittedName>
        <fullName evidence="2">Uncharacterized protein</fullName>
    </submittedName>
</protein>